<evidence type="ECO:0000256" key="1">
    <source>
        <dbReference type="SAM" id="MobiDB-lite"/>
    </source>
</evidence>
<dbReference type="InterPro" id="IPR040521">
    <property type="entry name" value="KDZ"/>
</dbReference>
<reference evidence="2 3" key="1">
    <citation type="submission" date="2016-02" db="EMBL/GenBank/DDBJ databases">
        <title>Genome analysis of coral dinoflagellate symbionts highlights evolutionary adaptations to a symbiotic lifestyle.</title>
        <authorList>
            <person name="Aranda M."/>
            <person name="Li Y."/>
            <person name="Liew Y.J."/>
            <person name="Baumgarten S."/>
            <person name="Simakov O."/>
            <person name="Wilson M."/>
            <person name="Piel J."/>
            <person name="Ashoor H."/>
            <person name="Bougouffa S."/>
            <person name="Bajic V.B."/>
            <person name="Ryu T."/>
            <person name="Ravasi T."/>
            <person name="Bayer T."/>
            <person name="Micklem G."/>
            <person name="Kim H."/>
            <person name="Bhak J."/>
            <person name="Lajeunesse T.C."/>
            <person name="Voolstra C.R."/>
        </authorList>
    </citation>
    <scope>NUCLEOTIDE SEQUENCE [LARGE SCALE GENOMIC DNA]</scope>
    <source>
        <strain evidence="2 3">CCMP2467</strain>
    </source>
</reference>
<evidence type="ECO:0000313" key="2">
    <source>
        <dbReference type="EMBL" id="OLQ15341.1"/>
    </source>
</evidence>
<comment type="caution">
    <text evidence="2">The sequence shown here is derived from an EMBL/GenBank/DDBJ whole genome shotgun (WGS) entry which is preliminary data.</text>
</comment>
<protein>
    <submittedName>
        <fullName evidence="2">Uncharacterized protein</fullName>
    </submittedName>
</protein>
<accession>A0A1Q9F6P8</accession>
<dbReference type="Proteomes" id="UP000186817">
    <property type="component" value="Unassembled WGS sequence"/>
</dbReference>
<keyword evidence="3" id="KW-1185">Reference proteome</keyword>
<feature type="compositionally biased region" description="Basic and acidic residues" evidence="1">
    <location>
        <begin position="552"/>
        <end position="571"/>
    </location>
</feature>
<organism evidence="2 3">
    <name type="scientific">Symbiodinium microadriaticum</name>
    <name type="common">Dinoflagellate</name>
    <name type="synonym">Zooxanthella microadriatica</name>
    <dbReference type="NCBI Taxonomy" id="2951"/>
    <lineage>
        <taxon>Eukaryota</taxon>
        <taxon>Sar</taxon>
        <taxon>Alveolata</taxon>
        <taxon>Dinophyceae</taxon>
        <taxon>Suessiales</taxon>
        <taxon>Symbiodiniaceae</taxon>
        <taxon>Symbiodinium</taxon>
    </lineage>
</organism>
<name>A0A1Q9F6P8_SYMMI</name>
<feature type="region of interest" description="Disordered" evidence="1">
    <location>
        <begin position="548"/>
        <end position="585"/>
    </location>
</feature>
<dbReference type="EMBL" id="LSRX01000004">
    <property type="protein sequence ID" value="OLQ15341.1"/>
    <property type="molecule type" value="Genomic_DNA"/>
</dbReference>
<dbReference type="AlphaFoldDB" id="A0A1Q9F6P8"/>
<evidence type="ECO:0000313" key="3">
    <source>
        <dbReference type="Proteomes" id="UP000186817"/>
    </source>
</evidence>
<dbReference type="Pfam" id="PF18758">
    <property type="entry name" value="KDZ"/>
    <property type="match status" value="1"/>
</dbReference>
<sequence length="745" mass="83024">MFDQAQRQNQSHLLPKRLRHYISDAWFKWRLLWRMDSLDMSTSTVDINRSVDDLVQDIWEVLDTAFTSAAIAGAREAQMRCDVIMLDGNAKNRRTVCAAALAATSRCHMLGKVLRHNCPCTPKLGSQFCAQHNLSKAQDDADMKILNHRLPNSEQPELLLHVRELHGANREAWVAEKIVPDHVLAAYWRELGEGKLAQAAMRRDKKRQKRHAGSALATSSSSSLRSFADSTSLQLDSASNDLLAVSCSTHKETESCQRELAKTAGVLCVCLSSGLILMLREIFGSESLSQRYLCLSALKAALPECTTVVHDDACHLYKYSERRMGESAHAAALAPPALRFVCDAFHMAGHVDPWCRSVCDPRSAENSTVLEGVRTSACEFTFTWLSAYKHQTKHMNQFGFRFFLLELAWSHNRVILNGGYGFPDSSSNFCGDMPSQDVERQYLPAMKLMWEEVDRLFDPVRILGRTGHHLAQTYCTRAAHAEFPYTMHLLSMMCPLSNGARVAVFPTSPSPLVAFCVNVNYAQTRKSSMTAHADGITRELDLAIQQQVTERVSQEPDESHESLEEHPDGIPHARAPRPPPHPRLRSVTISRATPEEWFNRCAGDYQQILNAAKLPGGIGKWGGRQWFGVLGNLDEAYDFLTSFGLASEDGKQDAKKHSKLNPHQSALNKLLQFGTAARATKTAGSYGEGASQTRTISLGVTCNMHPTQYIPMERCELGSHQVAAKERFLISSGRPVQPHQDLPDD</sequence>
<proteinExistence type="predicted"/>
<dbReference type="OrthoDB" id="415271at2759"/>
<gene>
    <name evidence="2" type="ORF">AK812_SmicGene385</name>
</gene>